<dbReference type="Proteomes" id="UP000254508">
    <property type="component" value="Plasmid unnamed"/>
</dbReference>
<organism evidence="1 2">
    <name type="scientific">Erythrobacter aureus</name>
    <dbReference type="NCBI Taxonomy" id="2182384"/>
    <lineage>
        <taxon>Bacteria</taxon>
        <taxon>Pseudomonadati</taxon>
        <taxon>Pseudomonadota</taxon>
        <taxon>Alphaproteobacteria</taxon>
        <taxon>Sphingomonadales</taxon>
        <taxon>Erythrobacteraceae</taxon>
        <taxon>Erythrobacter/Porphyrobacter group</taxon>
        <taxon>Erythrobacter</taxon>
    </lineage>
</organism>
<proteinExistence type="predicted"/>
<dbReference type="EMBL" id="CP031358">
    <property type="protein sequence ID" value="AXK43918.1"/>
    <property type="molecule type" value="Genomic_DNA"/>
</dbReference>
<gene>
    <name evidence="1" type="ORF">DVR09_15805</name>
</gene>
<sequence length="104" mass="11303">MKIQEIIPMPQQKKTVASATFVATVTPNEIVKGNTSQGVRYSKMPGALIERKGRPSMTRTVMAFGRENRAVARSLREGKPVDVICQFDGGTVRIKGKADAKKAA</sequence>
<name>A0A345YJ16_9SPHN</name>
<dbReference type="AlphaFoldDB" id="A0A345YJ16"/>
<keyword evidence="2" id="KW-1185">Reference proteome</keyword>
<geneLocation type="plasmid" evidence="1 2">
    <name>unnamed</name>
</geneLocation>
<dbReference type="KEGG" id="err:DVR09_15805"/>
<accession>A0A345YJ16</accession>
<keyword evidence="1" id="KW-0614">Plasmid</keyword>
<protein>
    <submittedName>
        <fullName evidence="1">Uncharacterized protein</fullName>
    </submittedName>
</protein>
<evidence type="ECO:0000313" key="2">
    <source>
        <dbReference type="Proteomes" id="UP000254508"/>
    </source>
</evidence>
<reference evidence="1 2" key="1">
    <citation type="submission" date="2018-07" db="EMBL/GenBank/DDBJ databases">
        <title>Genome sequence of Erythrobacter strain YH-07, an antagonistic bacterium isolated from Yellow Sea.</title>
        <authorList>
            <person name="Tang T."/>
            <person name="Liu Q."/>
            <person name="Sun X."/>
        </authorList>
    </citation>
    <scope>NUCLEOTIDE SEQUENCE [LARGE SCALE GENOMIC DNA]</scope>
    <source>
        <strain evidence="1 2">YH-07</strain>
        <plasmid evidence="1 2">unnamed</plasmid>
    </source>
</reference>
<evidence type="ECO:0000313" key="1">
    <source>
        <dbReference type="EMBL" id="AXK43918.1"/>
    </source>
</evidence>